<dbReference type="PROSITE" id="PS50894">
    <property type="entry name" value="HPT"/>
    <property type="match status" value="1"/>
</dbReference>
<dbReference type="GO" id="GO:0000160">
    <property type="term" value="P:phosphorelay signal transduction system"/>
    <property type="evidence" value="ECO:0007669"/>
    <property type="project" value="InterPro"/>
</dbReference>
<evidence type="ECO:0000313" key="4">
    <source>
        <dbReference type="Proteomes" id="UP000267268"/>
    </source>
</evidence>
<reference evidence="3 4" key="1">
    <citation type="submission" date="2018-12" db="EMBL/GenBank/DDBJ databases">
        <title>Flammeovirga pectinis sp. nov., isolated from the gut of the Korean scallop, Patinopecten yessoensis.</title>
        <authorList>
            <person name="Bae J.-W."/>
            <person name="Jeong Y.-S."/>
            <person name="Kang W."/>
        </authorList>
    </citation>
    <scope>NUCLEOTIDE SEQUENCE [LARGE SCALE GENOMIC DNA]</scope>
    <source>
        <strain evidence="3 4">L12M1</strain>
    </source>
</reference>
<keyword evidence="4" id="KW-1185">Reference proteome</keyword>
<organism evidence="3 4">
    <name type="scientific">Flammeovirga pectinis</name>
    <dbReference type="NCBI Taxonomy" id="2494373"/>
    <lineage>
        <taxon>Bacteria</taxon>
        <taxon>Pseudomonadati</taxon>
        <taxon>Bacteroidota</taxon>
        <taxon>Cytophagia</taxon>
        <taxon>Cytophagales</taxon>
        <taxon>Flammeovirgaceae</taxon>
        <taxon>Flammeovirga</taxon>
    </lineage>
</organism>
<dbReference type="Proteomes" id="UP000267268">
    <property type="component" value="Chromosome 1"/>
</dbReference>
<proteinExistence type="predicted"/>
<keyword evidence="1" id="KW-0597">Phosphoprotein</keyword>
<sequence>MEKTRVDLSYLETFTGGDNTLITEMMERFLIDAPEQLNEITESIQAQDWKYAYKRLHNFKSSVNFLAIQSIKDLVLEMERMAKEERDVATLPEKYVLLSGECELLMEEIRTRI</sequence>
<dbReference type="EMBL" id="CP034562">
    <property type="protein sequence ID" value="AZQ60946.1"/>
    <property type="molecule type" value="Genomic_DNA"/>
</dbReference>
<dbReference type="SUPFAM" id="SSF47226">
    <property type="entry name" value="Histidine-containing phosphotransfer domain, HPT domain"/>
    <property type="match status" value="1"/>
</dbReference>
<dbReference type="GO" id="GO:0004672">
    <property type="term" value="F:protein kinase activity"/>
    <property type="evidence" value="ECO:0007669"/>
    <property type="project" value="UniProtKB-ARBA"/>
</dbReference>
<dbReference type="InterPro" id="IPR008207">
    <property type="entry name" value="Sig_transdc_His_kin_Hpt_dom"/>
</dbReference>
<dbReference type="KEGG" id="fll:EI427_01565"/>
<dbReference type="RefSeq" id="WP_126610915.1">
    <property type="nucleotide sequence ID" value="NZ_CP034562.1"/>
</dbReference>
<evidence type="ECO:0000256" key="1">
    <source>
        <dbReference type="PROSITE-ProRule" id="PRU00110"/>
    </source>
</evidence>
<feature type="domain" description="HPt" evidence="2">
    <location>
        <begin position="18"/>
        <end position="113"/>
    </location>
</feature>
<gene>
    <name evidence="3" type="ORF">EI427_01565</name>
</gene>
<accession>A0A3Q9FNA2</accession>
<evidence type="ECO:0000259" key="2">
    <source>
        <dbReference type="PROSITE" id="PS50894"/>
    </source>
</evidence>
<dbReference type="OrthoDB" id="980438at2"/>
<protein>
    <recommendedName>
        <fullName evidence="2">HPt domain-containing protein</fullName>
    </recommendedName>
</protein>
<feature type="modified residue" description="Phosphohistidine" evidence="1">
    <location>
        <position position="57"/>
    </location>
</feature>
<dbReference type="AlphaFoldDB" id="A0A3Q9FNA2"/>
<name>A0A3Q9FNA2_9BACT</name>
<dbReference type="Pfam" id="PF01627">
    <property type="entry name" value="Hpt"/>
    <property type="match status" value="1"/>
</dbReference>
<dbReference type="Gene3D" id="1.20.120.160">
    <property type="entry name" value="HPT domain"/>
    <property type="match status" value="1"/>
</dbReference>
<dbReference type="InterPro" id="IPR036641">
    <property type="entry name" value="HPT_dom_sf"/>
</dbReference>
<evidence type="ECO:0000313" key="3">
    <source>
        <dbReference type="EMBL" id="AZQ60946.1"/>
    </source>
</evidence>